<evidence type="ECO:0000313" key="1">
    <source>
        <dbReference type="EMBL" id="JAD56402.1"/>
    </source>
</evidence>
<accession>A0A0A9BAS0</accession>
<proteinExistence type="predicted"/>
<reference evidence="1" key="1">
    <citation type="submission" date="2014-09" db="EMBL/GenBank/DDBJ databases">
        <authorList>
            <person name="Magalhaes I.L.F."/>
            <person name="Oliveira U."/>
            <person name="Santos F.R."/>
            <person name="Vidigal T.H.D.A."/>
            <person name="Brescovit A.D."/>
            <person name="Santos A.J."/>
        </authorList>
    </citation>
    <scope>NUCLEOTIDE SEQUENCE</scope>
    <source>
        <tissue evidence="1">Shoot tissue taken approximately 20 cm above the soil surface</tissue>
    </source>
</reference>
<name>A0A0A9BAS0_ARUDO</name>
<reference evidence="1" key="2">
    <citation type="journal article" date="2015" name="Data Brief">
        <title>Shoot transcriptome of the giant reed, Arundo donax.</title>
        <authorList>
            <person name="Barrero R.A."/>
            <person name="Guerrero F.D."/>
            <person name="Moolhuijzen P."/>
            <person name="Goolsby J.A."/>
            <person name="Tidwell J."/>
            <person name="Bellgard S.E."/>
            <person name="Bellgard M.I."/>
        </authorList>
    </citation>
    <scope>NUCLEOTIDE SEQUENCE</scope>
    <source>
        <tissue evidence="1">Shoot tissue taken approximately 20 cm above the soil surface</tissue>
    </source>
</reference>
<dbReference type="EMBL" id="GBRH01241493">
    <property type="protein sequence ID" value="JAD56402.1"/>
    <property type="molecule type" value="Transcribed_RNA"/>
</dbReference>
<organism evidence="1">
    <name type="scientific">Arundo donax</name>
    <name type="common">Giant reed</name>
    <name type="synonym">Donax arundinaceus</name>
    <dbReference type="NCBI Taxonomy" id="35708"/>
    <lineage>
        <taxon>Eukaryota</taxon>
        <taxon>Viridiplantae</taxon>
        <taxon>Streptophyta</taxon>
        <taxon>Embryophyta</taxon>
        <taxon>Tracheophyta</taxon>
        <taxon>Spermatophyta</taxon>
        <taxon>Magnoliopsida</taxon>
        <taxon>Liliopsida</taxon>
        <taxon>Poales</taxon>
        <taxon>Poaceae</taxon>
        <taxon>PACMAD clade</taxon>
        <taxon>Arundinoideae</taxon>
        <taxon>Arundineae</taxon>
        <taxon>Arundo</taxon>
    </lineage>
</organism>
<protein>
    <submittedName>
        <fullName evidence="1">Uncharacterized protein</fullName>
    </submittedName>
</protein>
<dbReference type="AlphaFoldDB" id="A0A0A9BAS0"/>
<sequence>MNKQANGREKGIPLNNCQSLILNPKL</sequence>